<evidence type="ECO:0000259" key="12">
    <source>
        <dbReference type="Pfam" id="PF09249"/>
    </source>
</evidence>
<dbReference type="InterPro" id="IPR002934">
    <property type="entry name" value="Polymerase_NTP_transf_dom"/>
</dbReference>
<comment type="subunit">
    <text evidence="10">Homodimer.</text>
</comment>
<proteinExistence type="inferred from homology"/>
<evidence type="ECO:0000256" key="4">
    <source>
        <dbReference type="ARBA" id="ARBA00022723"/>
    </source>
</evidence>
<evidence type="ECO:0000313" key="13">
    <source>
        <dbReference type="EMBL" id="AFZ70194.1"/>
    </source>
</evidence>
<dbReference type="PIRSF" id="PIRSF005335">
    <property type="entry name" value="CCA_arch"/>
    <property type="match status" value="1"/>
</dbReference>
<comment type="miscellaneous">
    <text evidence="10">A single active site specifically recognizes both ATP and CTP and is responsible for their addition.</text>
</comment>
<dbReference type="FunCoup" id="L0A9U6">
    <property type="interactions" value="1"/>
</dbReference>
<name>L0A9U6_CALLD</name>
<feature type="binding site" evidence="10">
    <location>
        <position position="58"/>
    </location>
    <ligand>
        <name>CTP</name>
        <dbReference type="ChEBI" id="CHEBI:37563"/>
    </ligand>
</feature>
<evidence type="ECO:0000313" key="14">
    <source>
        <dbReference type="Proteomes" id="UP000010469"/>
    </source>
</evidence>
<dbReference type="HOGENOM" id="CLU_044679_1_0_2"/>
<dbReference type="InterPro" id="IPR006116">
    <property type="entry name" value="NT_2-5OAS_ClassI-CCAase"/>
</dbReference>
<dbReference type="Gene3D" id="1.10.1410.30">
    <property type="entry name" value="CCA tRNA nucleotidyltransferase, domain 2"/>
    <property type="match status" value="1"/>
</dbReference>
<dbReference type="EMBL" id="CP003378">
    <property type="protein sequence ID" value="AFZ70194.1"/>
    <property type="molecule type" value="Genomic_DNA"/>
</dbReference>
<feature type="binding site" evidence="10">
    <location>
        <position position="171"/>
    </location>
    <ligand>
        <name>ATP</name>
        <dbReference type="ChEBI" id="CHEBI:30616"/>
    </ligand>
</feature>
<evidence type="ECO:0000256" key="9">
    <source>
        <dbReference type="ARBA" id="ARBA00022884"/>
    </source>
</evidence>
<organism evidence="13 14">
    <name type="scientific">Caldisphaera lagunensis (strain DSM 15908 / JCM 11604 / ANMR 0165 / IC-154)</name>
    <dbReference type="NCBI Taxonomy" id="1056495"/>
    <lineage>
        <taxon>Archaea</taxon>
        <taxon>Thermoproteota</taxon>
        <taxon>Thermoprotei</taxon>
        <taxon>Acidilobales</taxon>
        <taxon>Caldisphaeraceae</taxon>
        <taxon>Caldisphaera</taxon>
    </lineage>
</organism>
<dbReference type="GeneID" id="14211686"/>
<evidence type="ECO:0000256" key="5">
    <source>
        <dbReference type="ARBA" id="ARBA00022741"/>
    </source>
</evidence>
<dbReference type="InterPro" id="IPR042090">
    <property type="entry name" value="CCA_tRNA_nucleotrans_2"/>
</dbReference>
<comment type="function">
    <text evidence="10">Catalyzes the addition and repair of the essential 3'-terminal CCA sequence in tRNAs without using a nucleic acid template. Adds these three nucleotides in the order of C, C, and A to the tRNA nucleotide-73, using CTP and ATP as substrates and producing inorganic pyrophosphate. tRNA 3'-terminal CCA addition is required both for tRNA processing and repair. Also involved in tRNA surveillance by mediating tandem CCA addition to generate a CCACCA at the 3' terminus of unstable tRNAs. While stable tRNAs receive only 3'-terminal CCA, unstable tRNAs are marked with CCACCA and rapidly degraded.</text>
</comment>
<dbReference type="InterPro" id="IPR015329">
    <property type="entry name" value="tRNA_NucTransf2"/>
</dbReference>
<dbReference type="Proteomes" id="UP000010469">
    <property type="component" value="Chromosome"/>
</dbReference>
<dbReference type="KEGG" id="clg:Calag_0426"/>
<keyword evidence="5 10" id="KW-0547">Nucleotide-binding</keyword>
<dbReference type="InterPro" id="IPR011068">
    <property type="entry name" value="NuclTrfase_I-like_C"/>
</dbReference>
<feature type="binding site" evidence="10">
    <location>
        <position position="142"/>
    </location>
    <ligand>
        <name>ATP</name>
        <dbReference type="ChEBI" id="CHEBI:30616"/>
    </ligand>
</feature>
<keyword evidence="9 10" id="KW-0694">RNA-binding</keyword>
<keyword evidence="6 10" id="KW-0692">RNA repair</keyword>
<feature type="binding site" evidence="10">
    <location>
        <position position="171"/>
    </location>
    <ligand>
        <name>CTP</name>
        <dbReference type="ChEBI" id="CHEBI:37563"/>
    </ligand>
</feature>
<comment type="catalytic activity">
    <reaction evidence="10">
        <text>a tRNA precursor + 2 CTP + ATP = a tRNA with a 3' CCA end + 3 diphosphate</text>
        <dbReference type="Rhea" id="RHEA:14433"/>
        <dbReference type="Rhea" id="RHEA-COMP:10465"/>
        <dbReference type="Rhea" id="RHEA-COMP:10468"/>
        <dbReference type="ChEBI" id="CHEBI:30616"/>
        <dbReference type="ChEBI" id="CHEBI:33019"/>
        <dbReference type="ChEBI" id="CHEBI:37563"/>
        <dbReference type="ChEBI" id="CHEBI:74896"/>
        <dbReference type="ChEBI" id="CHEBI:83071"/>
        <dbReference type="EC" id="2.7.7.72"/>
    </reaction>
</comment>
<dbReference type="EC" id="2.7.7.72" evidence="10"/>
<dbReference type="eggNOG" id="arCOG04249">
    <property type="taxonomic scope" value="Archaea"/>
</dbReference>
<dbReference type="GO" id="GO:0001680">
    <property type="term" value="P:tRNA 3'-terminal CCA addition"/>
    <property type="evidence" value="ECO:0007669"/>
    <property type="project" value="UniProtKB-UniRule"/>
</dbReference>
<feature type="binding site" evidence="10">
    <location>
        <position position="69"/>
    </location>
    <ligand>
        <name>Mg(2+)</name>
        <dbReference type="ChEBI" id="CHEBI:18420"/>
    </ligand>
</feature>
<dbReference type="GO" id="GO:0004810">
    <property type="term" value="F:CCA tRNA nucleotidyltransferase activity"/>
    <property type="evidence" value="ECO:0007669"/>
    <property type="project" value="UniProtKB-UniRule"/>
</dbReference>
<accession>L0A9U6</accession>
<dbReference type="GO" id="GO:0005524">
    <property type="term" value="F:ATP binding"/>
    <property type="evidence" value="ECO:0007669"/>
    <property type="project" value="UniProtKB-UniRule"/>
</dbReference>
<dbReference type="InParanoid" id="L0A9U6"/>
<keyword evidence="4 10" id="KW-0479">Metal-binding</keyword>
<dbReference type="HAMAP" id="MF_01264">
    <property type="entry name" value="CCA_arch"/>
    <property type="match status" value="1"/>
</dbReference>
<dbReference type="GO" id="GO:0000287">
    <property type="term" value="F:magnesium ion binding"/>
    <property type="evidence" value="ECO:0007669"/>
    <property type="project" value="UniProtKB-UniRule"/>
</dbReference>
<dbReference type="InterPro" id="IPR043519">
    <property type="entry name" value="NT_sf"/>
</dbReference>
<feature type="binding site" evidence="10">
    <location>
        <position position="55"/>
    </location>
    <ligand>
        <name>ATP</name>
        <dbReference type="ChEBI" id="CHEBI:30616"/>
    </ligand>
</feature>
<dbReference type="Gene3D" id="3.30.460.10">
    <property type="entry name" value="Beta Polymerase, domain 2"/>
    <property type="match status" value="1"/>
</dbReference>
<dbReference type="OrthoDB" id="7378at2157"/>
<comment type="cofactor">
    <cofactor evidence="10">
        <name>Mg(2+)</name>
        <dbReference type="ChEBI" id="CHEBI:18420"/>
    </cofactor>
</comment>
<evidence type="ECO:0000256" key="6">
    <source>
        <dbReference type="ARBA" id="ARBA00022800"/>
    </source>
</evidence>
<keyword evidence="8 10" id="KW-0460">Magnesium</keyword>
<evidence type="ECO:0000256" key="3">
    <source>
        <dbReference type="ARBA" id="ARBA00022695"/>
    </source>
</evidence>
<feature type="domain" description="tRNA nucleotidyltransferase substrate binding" evidence="12">
    <location>
        <begin position="156"/>
        <end position="272"/>
    </location>
</feature>
<evidence type="ECO:0000259" key="11">
    <source>
        <dbReference type="Pfam" id="PF01909"/>
    </source>
</evidence>
<dbReference type="RefSeq" id="WP_015232092.1">
    <property type="nucleotide sequence ID" value="NC_019791.1"/>
</dbReference>
<keyword evidence="3 10" id="KW-0548">Nucleotidyltransferase</keyword>
<keyword evidence="7 10" id="KW-0067">ATP-binding</keyword>
<evidence type="ECO:0000256" key="8">
    <source>
        <dbReference type="ARBA" id="ARBA00022842"/>
    </source>
</evidence>
<dbReference type="Pfam" id="PF09249">
    <property type="entry name" value="tRNA_NucTransf2"/>
    <property type="match status" value="1"/>
</dbReference>
<feature type="binding site" evidence="10">
    <location>
        <position position="119"/>
    </location>
    <ligand>
        <name>Mg(2+)</name>
        <dbReference type="ChEBI" id="CHEBI:18420"/>
    </ligand>
</feature>
<feature type="binding site" evidence="10">
    <location>
        <position position="162"/>
    </location>
    <ligand>
        <name>CTP</name>
        <dbReference type="ChEBI" id="CHEBI:37563"/>
    </ligand>
</feature>
<reference evidence="13 14" key="1">
    <citation type="submission" date="2012-03" db="EMBL/GenBank/DDBJ databases">
        <title>Complete genome of Caldisphaera lagunensis DSM 15908.</title>
        <authorList>
            <person name="Lucas S."/>
            <person name="Copeland A."/>
            <person name="Lapidus A."/>
            <person name="Glavina del Rio T."/>
            <person name="Dalin E."/>
            <person name="Tice H."/>
            <person name="Bruce D."/>
            <person name="Goodwin L."/>
            <person name="Pitluck S."/>
            <person name="Peters L."/>
            <person name="Mikhailova N."/>
            <person name="Teshima H."/>
            <person name="Kyrpides N."/>
            <person name="Mavromatis K."/>
            <person name="Ivanova N."/>
            <person name="Brettin T."/>
            <person name="Detter J.C."/>
            <person name="Han C."/>
            <person name="Larimer F."/>
            <person name="Land M."/>
            <person name="Hauser L."/>
            <person name="Markowitz V."/>
            <person name="Cheng J.-F."/>
            <person name="Hugenholtz P."/>
            <person name="Woyke T."/>
            <person name="Wu D."/>
            <person name="Spring S."/>
            <person name="Schroeder M."/>
            <person name="Brambilla E."/>
            <person name="Klenk H.-P."/>
            <person name="Eisen J.A."/>
        </authorList>
    </citation>
    <scope>NUCLEOTIDE SEQUENCE [LARGE SCALE GENOMIC DNA]</scope>
    <source>
        <strain evidence="14">DSM 15908 / JCM 11604 / IC-154</strain>
    </source>
</reference>
<sequence length="453" mass="51817">MSCNRNDLEENILNQIKPTPFQIKILERFSNIIKRKISYCMKGNGLDGVVEEVGSFAKGTLLNDKWELDIFVLLKDIDNEWINNNGKNFLLSCLNDFPTIIKYSQHPYVTVSYMGLEADVVPTVFVEKPRKNGMGVERTPFHTRYINSKLNACQKDDVRLLKSFFKGLSIYGAESHIEGFSGYLSELLIAYYGNFFNALKNISGWKDLIYIDIEGNGNRDVLIKRYPQSKLIVVDPIDPYRNVAAAVSQKSISTLILASKLFLEKPNIVFFHKFSHNVKSNIDTPLLLTIGHGVYYNYPPTDIWGKLKKITENLENKINELGIGIIKSSYYTNESNLIAIGFLIDRDALPKTDIMEGPSVYDDINSIKSFIKKRLDEKGIVYINDSKVYGGRNKKIKDLIDFVNNSVMESGIKFNNKIETRVYNNFDDIDIKGEIKEWIKNSLYSIPAWMINI</sequence>
<dbReference type="PANTHER" id="PTHR39643">
    <property type="entry name" value="CCA-ADDING ENZYME"/>
    <property type="match status" value="1"/>
</dbReference>
<dbReference type="AlphaFoldDB" id="L0A9U6"/>
<dbReference type="PANTHER" id="PTHR39643:SF1">
    <property type="entry name" value="CCA-ADDING ENZYME"/>
    <property type="match status" value="1"/>
</dbReference>
<feature type="binding site" evidence="10">
    <location>
        <position position="67"/>
    </location>
    <ligand>
        <name>Mg(2+)</name>
        <dbReference type="ChEBI" id="CHEBI:18420"/>
    </ligand>
</feature>
<dbReference type="Gene3D" id="3.30.70.590">
    <property type="entry name" value="Poly(A) polymerase predicted RNA binding domain"/>
    <property type="match status" value="1"/>
</dbReference>
<dbReference type="InterPro" id="IPR008229">
    <property type="entry name" value="CCA-adding_arc"/>
</dbReference>
<keyword evidence="1 10" id="KW-0808">Transferase</keyword>
<dbReference type="NCBIfam" id="TIGR03671">
    <property type="entry name" value="cca_archaeal"/>
    <property type="match status" value="1"/>
</dbReference>
<feature type="binding site" evidence="10">
    <location>
        <position position="55"/>
    </location>
    <ligand>
        <name>CTP</name>
        <dbReference type="ChEBI" id="CHEBI:37563"/>
    </ligand>
</feature>
<keyword evidence="14" id="KW-1185">Reference proteome</keyword>
<dbReference type="GO" id="GO:0000049">
    <property type="term" value="F:tRNA binding"/>
    <property type="evidence" value="ECO:0007669"/>
    <property type="project" value="UniProtKB-UniRule"/>
</dbReference>
<comment type="similarity">
    <text evidence="10">Belongs to the tRNA nucleotidyltransferase/poly(A) polymerase family. Archaeal CCA-adding enzyme subfamily.</text>
</comment>
<dbReference type="SUPFAM" id="SSF55003">
    <property type="entry name" value="PAP/Archaeal CCA-adding enzyme, C-terminal domain"/>
    <property type="match status" value="1"/>
</dbReference>
<comment type="catalytic activity">
    <reaction evidence="10">
        <text>a tRNA with a 3' CCA end + 2 CTP + ATP = a tRNA with a 3' CCACCA end + 3 diphosphate</text>
        <dbReference type="Rhea" id="RHEA:76235"/>
        <dbReference type="Rhea" id="RHEA-COMP:10468"/>
        <dbReference type="Rhea" id="RHEA-COMP:18655"/>
        <dbReference type="ChEBI" id="CHEBI:30616"/>
        <dbReference type="ChEBI" id="CHEBI:33019"/>
        <dbReference type="ChEBI" id="CHEBI:37563"/>
        <dbReference type="ChEBI" id="CHEBI:83071"/>
        <dbReference type="ChEBI" id="CHEBI:195187"/>
    </reaction>
</comment>
<gene>
    <name evidence="10" type="primary">cca</name>
    <name evidence="13" type="ordered locus">Calag_0426</name>
</gene>
<feature type="binding site" evidence="10">
    <location>
        <position position="58"/>
    </location>
    <ligand>
        <name>ATP</name>
        <dbReference type="ChEBI" id="CHEBI:30616"/>
    </ligand>
</feature>
<dbReference type="GO" id="GO:0042245">
    <property type="term" value="P:RNA repair"/>
    <property type="evidence" value="ECO:0007669"/>
    <property type="project" value="UniProtKB-KW"/>
</dbReference>
<dbReference type="GO" id="GO:0160016">
    <property type="term" value="F:CCACCA tRNA nucleotidyltransferase activity"/>
    <property type="evidence" value="ECO:0007669"/>
    <property type="project" value="RHEA"/>
</dbReference>
<evidence type="ECO:0000256" key="10">
    <source>
        <dbReference type="HAMAP-Rule" id="MF_01264"/>
    </source>
</evidence>
<dbReference type="SUPFAM" id="SSF81631">
    <property type="entry name" value="PAP/OAS1 substrate-binding domain"/>
    <property type="match status" value="1"/>
</dbReference>
<dbReference type="STRING" id="1056495.Calag_0426"/>
<evidence type="ECO:0000256" key="7">
    <source>
        <dbReference type="ARBA" id="ARBA00022840"/>
    </source>
</evidence>
<dbReference type="CDD" id="cd05400">
    <property type="entry name" value="NT_2-5OAS_ClassI-CCAase"/>
    <property type="match status" value="1"/>
</dbReference>
<feature type="binding site" evidence="10">
    <location>
        <position position="162"/>
    </location>
    <ligand>
        <name>ATP</name>
        <dbReference type="ChEBI" id="CHEBI:30616"/>
    </ligand>
</feature>
<protein>
    <recommendedName>
        <fullName evidence="10">CCA-adding enzyme</fullName>
        <ecNumber evidence="10">2.7.7.72</ecNumber>
    </recommendedName>
    <alternativeName>
        <fullName evidence="10">CCA tRNA nucleotidyltransferase</fullName>
    </alternativeName>
    <alternativeName>
        <fullName evidence="10">tRNA CCA-pyrophosphorylase</fullName>
    </alternativeName>
    <alternativeName>
        <fullName evidence="10">tRNA adenylyl-/cytidylyl- transferase</fullName>
    </alternativeName>
    <alternativeName>
        <fullName evidence="10">tRNA nucleotidyltransferase</fullName>
    </alternativeName>
    <alternativeName>
        <fullName evidence="10">tRNA-NT</fullName>
    </alternativeName>
</protein>
<evidence type="ECO:0000256" key="2">
    <source>
        <dbReference type="ARBA" id="ARBA00022694"/>
    </source>
</evidence>
<dbReference type="Pfam" id="PF01909">
    <property type="entry name" value="NTP_transf_2"/>
    <property type="match status" value="1"/>
</dbReference>
<feature type="binding site" evidence="10">
    <location>
        <position position="142"/>
    </location>
    <ligand>
        <name>CTP</name>
        <dbReference type="ChEBI" id="CHEBI:37563"/>
    </ligand>
</feature>
<keyword evidence="2 10" id="KW-0819">tRNA processing</keyword>
<dbReference type="SUPFAM" id="SSF81301">
    <property type="entry name" value="Nucleotidyltransferase"/>
    <property type="match status" value="1"/>
</dbReference>
<feature type="domain" description="Polymerase nucleotidyl transferase" evidence="11">
    <location>
        <begin position="47"/>
        <end position="141"/>
    </location>
</feature>
<evidence type="ECO:0000256" key="1">
    <source>
        <dbReference type="ARBA" id="ARBA00022679"/>
    </source>
</evidence>